<dbReference type="InterPro" id="IPR005467">
    <property type="entry name" value="His_kinase_dom"/>
</dbReference>
<keyword evidence="7" id="KW-0472">Membrane</keyword>
<evidence type="ECO:0000256" key="1">
    <source>
        <dbReference type="ARBA" id="ARBA00000085"/>
    </source>
</evidence>
<keyword evidence="11" id="KW-1185">Reference proteome</keyword>
<dbReference type="Gene3D" id="3.30.565.10">
    <property type="entry name" value="Histidine kinase-like ATPase, C-terminal domain"/>
    <property type="match status" value="1"/>
</dbReference>
<gene>
    <name evidence="10" type="ORF">ACFQPB_07765</name>
</gene>
<dbReference type="SUPFAM" id="SSF47384">
    <property type="entry name" value="Homodimeric domain of signal transducing histidine kinase"/>
    <property type="match status" value="1"/>
</dbReference>
<dbReference type="InterPro" id="IPR036890">
    <property type="entry name" value="HATPase_C_sf"/>
</dbReference>
<evidence type="ECO:0000313" key="11">
    <source>
        <dbReference type="Proteomes" id="UP001596501"/>
    </source>
</evidence>
<dbReference type="InterPro" id="IPR003661">
    <property type="entry name" value="HisK_dim/P_dom"/>
</dbReference>
<feature type="modified residue" description="4-aspartylphosphate" evidence="5">
    <location>
        <position position="555"/>
    </location>
</feature>
<keyword evidence="4" id="KW-0902">Two-component regulatory system</keyword>
<accession>A0ABW2QH40</accession>
<evidence type="ECO:0000256" key="2">
    <source>
        <dbReference type="ARBA" id="ARBA00012438"/>
    </source>
</evidence>
<dbReference type="CDD" id="cd16922">
    <property type="entry name" value="HATPase_EvgS-ArcB-TorS-like"/>
    <property type="match status" value="1"/>
</dbReference>
<comment type="catalytic activity">
    <reaction evidence="1">
        <text>ATP + protein L-histidine = ADP + protein N-phospho-L-histidine.</text>
        <dbReference type="EC" id="2.7.13.3"/>
    </reaction>
</comment>
<evidence type="ECO:0000256" key="4">
    <source>
        <dbReference type="ARBA" id="ARBA00023012"/>
    </source>
</evidence>
<dbReference type="InterPro" id="IPR036097">
    <property type="entry name" value="HisK_dim/P_sf"/>
</dbReference>
<keyword evidence="7" id="KW-0812">Transmembrane</keyword>
<feature type="transmembrane region" description="Helical" evidence="7">
    <location>
        <begin position="12"/>
        <end position="33"/>
    </location>
</feature>
<name>A0ABW2QH40_9BURK</name>
<evidence type="ECO:0000259" key="8">
    <source>
        <dbReference type="PROSITE" id="PS50109"/>
    </source>
</evidence>
<organism evidence="10 11">
    <name type="scientific">Hydrogenophaga atypica</name>
    <dbReference type="NCBI Taxonomy" id="249409"/>
    <lineage>
        <taxon>Bacteria</taxon>
        <taxon>Pseudomonadati</taxon>
        <taxon>Pseudomonadota</taxon>
        <taxon>Betaproteobacteria</taxon>
        <taxon>Burkholderiales</taxon>
        <taxon>Comamonadaceae</taxon>
        <taxon>Hydrogenophaga</taxon>
    </lineage>
</organism>
<sequence length="639" mass="69859">MQRRKATQRFWAWLGLATALMLAGLLVLMGIFLRQARLAEEAAQLQADSVTALVFQLEREFLRMRGGVALAGEADEASTDWDALTLRLDIFLSRLDLLLTSPSVDRLRETPEYQAALPHLQVLAERIQPWLDNPAAHRSNWATLAQDMDAIGPEVQALSFASNAMISRQMQHQISTLRGQSRMIVGLFAAQALLLLSVAATIVVRQRRQERERLALEQLNRELDIARHLAEQANVTKGHFLANMSHELRTPFNGMLGMLQLLHETPLDARQRDYLHTAADSAQHLLTLLNDILDMAAIEEGKLKVAPEAIELPRVLRDVVTPMAAQARDKGLQFDVQMPPSLPLAVRLDPTRTRQVLFNLLSNAVKFTEHGSVGFEVAVQPGLSADTIELVFTVRDTGIGMSAESVARLFERFFQVESRLNRRRGGSGLGLNISRALAELMGGSLQVESHEGQGSTFTLRLPTTVEASVAPCFANTMPPPAPVLATAEGGDMVTATAGTPAAQVLKVLVVDDHPINLKLATALLQKMGHEVVQAVNGRLALEAVQAQAFDLVVMDLHMPEMDGLESTRHIRALPAPRGQVPVVALTANALEEARREAEQAGVNGFLTKPLKVQELQAVVRNCQAAPHRALEQAAAMQAA</sequence>
<dbReference type="Pfam" id="PF00072">
    <property type="entry name" value="Response_reg"/>
    <property type="match status" value="1"/>
</dbReference>
<evidence type="ECO:0000256" key="6">
    <source>
        <dbReference type="SAM" id="Coils"/>
    </source>
</evidence>
<dbReference type="PANTHER" id="PTHR45339:SF1">
    <property type="entry name" value="HYBRID SIGNAL TRANSDUCTION HISTIDINE KINASE J"/>
    <property type="match status" value="1"/>
</dbReference>
<dbReference type="SUPFAM" id="SSF55874">
    <property type="entry name" value="ATPase domain of HSP90 chaperone/DNA topoisomerase II/histidine kinase"/>
    <property type="match status" value="1"/>
</dbReference>
<keyword evidence="6" id="KW-0175">Coiled coil</keyword>
<dbReference type="PROSITE" id="PS50109">
    <property type="entry name" value="HIS_KIN"/>
    <property type="match status" value="1"/>
</dbReference>
<dbReference type="Proteomes" id="UP001596501">
    <property type="component" value="Unassembled WGS sequence"/>
</dbReference>
<dbReference type="Gene3D" id="3.40.50.2300">
    <property type="match status" value="1"/>
</dbReference>
<dbReference type="EMBL" id="JBHTCA010000004">
    <property type="protein sequence ID" value="MFC7408753.1"/>
    <property type="molecule type" value="Genomic_DNA"/>
</dbReference>
<keyword evidence="3 5" id="KW-0597">Phosphoprotein</keyword>
<dbReference type="SMART" id="SM00388">
    <property type="entry name" value="HisKA"/>
    <property type="match status" value="1"/>
</dbReference>
<feature type="transmembrane region" description="Helical" evidence="7">
    <location>
        <begin position="183"/>
        <end position="204"/>
    </location>
</feature>
<dbReference type="InterPro" id="IPR001789">
    <property type="entry name" value="Sig_transdc_resp-reg_receiver"/>
</dbReference>
<evidence type="ECO:0000256" key="3">
    <source>
        <dbReference type="ARBA" id="ARBA00022553"/>
    </source>
</evidence>
<dbReference type="SMART" id="SM00387">
    <property type="entry name" value="HATPase_c"/>
    <property type="match status" value="1"/>
</dbReference>
<dbReference type="InterPro" id="IPR003594">
    <property type="entry name" value="HATPase_dom"/>
</dbReference>
<dbReference type="SMART" id="SM00448">
    <property type="entry name" value="REC"/>
    <property type="match status" value="1"/>
</dbReference>
<evidence type="ECO:0000259" key="9">
    <source>
        <dbReference type="PROSITE" id="PS50110"/>
    </source>
</evidence>
<dbReference type="PROSITE" id="PS50110">
    <property type="entry name" value="RESPONSE_REGULATORY"/>
    <property type="match status" value="1"/>
</dbReference>
<protein>
    <recommendedName>
        <fullName evidence="2">histidine kinase</fullName>
        <ecNumber evidence="2">2.7.13.3</ecNumber>
    </recommendedName>
</protein>
<dbReference type="CDD" id="cd17546">
    <property type="entry name" value="REC_hyHK_CKI1_RcsC-like"/>
    <property type="match status" value="1"/>
</dbReference>
<dbReference type="InterPro" id="IPR004358">
    <property type="entry name" value="Sig_transdc_His_kin-like_C"/>
</dbReference>
<dbReference type="PANTHER" id="PTHR45339">
    <property type="entry name" value="HYBRID SIGNAL TRANSDUCTION HISTIDINE KINASE J"/>
    <property type="match status" value="1"/>
</dbReference>
<feature type="domain" description="Histidine kinase" evidence="8">
    <location>
        <begin position="243"/>
        <end position="465"/>
    </location>
</feature>
<dbReference type="CDD" id="cd00082">
    <property type="entry name" value="HisKA"/>
    <property type="match status" value="1"/>
</dbReference>
<evidence type="ECO:0000313" key="10">
    <source>
        <dbReference type="EMBL" id="MFC7408753.1"/>
    </source>
</evidence>
<dbReference type="EC" id="2.7.13.3" evidence="2"/>
<proteinExistence type="predicted"/>
<evidence type="ECO:0000256" key="5">
    <source>
        <dbReference type="PROSITE-ProRule" id="PRU00169"/>
    </source>
</evidence>
<dbReference type="RefSeq" id="WP_382221504.1">
    <property type="nucleotide sequence ID" value="NZ_JBHTCA010000004.1"/>
</dbReference>
<dbReference type="PRINTS" id="PR00344">
    <property type="entry name" value="BCTRLSENSOR"/>
</dbReference>
<feature type="domain" description="Response regulatory" evidence="9">
    <location>
        <begin position="506"/>
        <end position="623"/>
    </location>
</feature>
<dbReference type="InterPro" id="IPR011006">
    <property type="entry name" value="CheY-like_superfamily"/>
</dbReference>
<evidence type="ECO:0000256" key="7">
    <source>
        <dbReference type="SAM" id="Phobius"/>
    </source>
</evidence>
<reference evidence="11" key="1">
    <citation type="journal article" date="2019" name="Int. J. Syst. Evol. Microbiol.">
        <title>The Global Catalogue of Microorganisms (GCM) 10K type strain sequencing project: providing services to taxonomists for standard genome sequencing and annotation.</title>
        <authorList>
            <consortium name="The Broad Institute Genomics Platform"/>
            <consortium name="The Broad Institute Genome Sequencing Center for Infectious Disease"/>
            <person name="Wu L."/>
            <person name="Ma J."/>
        </authorList>
    </citation>
    <scope>NUCLEOTIDE SEQUENCE [LARGE SCALE GENOMIC DNA]</scope>
    <source>
        <strain evidence="11">CGMCC 1.12371</strain>
    </source>
</reference>
<comment type="caution">
    <text evidence="10">The sequence shown here is derived from an EMBL/GenBank/DDBJ whole genome shotgun (WGS) entry which is preliminary data.</text>
</comment>
<feature type="coiled-coil region" evidence="6">
    <location>
        <begin position="209"/>
        <end position="236"/>
    </location>
</feature>
<dbReference type="Gene3D" id="1.10.287.130">
    <property type="match status" value="1"/>
</dbReference>
<dbReference type="SUPFAM" id="SSF52172">
    <property type="entry name" value="CheY-like"/>
    <property type="match status" value="1"/>
</dbReference>
<dbReference type="Pfam" id="PF00512">
    <property type="entry name" value="HisKA"/>
    <property type="match status" value="1"/>
</dbReference>
<keyword evidence="7" id="KW-1133">Transmembrane helix</keyword>
<dbReference type="Pfam" id="PF02518">
    <property type="entry name" value="HATPase_c"/>
    <property type="match status" value="1"/>
</dbReference>